<keyword evidence="4" id="KW-0547">Nucleotide-binding</keyword>
<evidence type="ECO:0000256" key="4">
    <source>
        <dbReference type="ARBA" id="ARBA00022741"/>
    </source>
</evidence>
<keyword evidence="6" id="KW-0051">Antiviral defense</keyword>
<dbReference type="GO" id="GO:0051607">
    <property type="term" value="P:defense response to virus"/>
    <property type="evidence" value="ECO:0007669"/>
    <property type="project" value="UniProtKB-KW"/>
</dbReference>
<gene>
    <name evidence="10" type="ORF">SAMN05661003_1275</name>
</gene>
<proteinExistence type="predicted"/>
<evidence type="ECO:0000256" key="7">
    <source>
        <dbReference type="ARBA" id="ARBA00023136"/>
    </source>
</evidence>
<evidence type="ECO:0000256" key="1">
    <source>
        <dbReference type="ARBA" id="ARBA00004236"/>
    </source>
</evidence>
<dbReference type="InterPro" id="IPR043760">
    <property type="entry name" value="PycTM_dom"/>
</dbReference>
<dbReference type="AlphaFoldDB" id="A0A1G7F3Z7"/>
<keyword evidence="11" id="KW-1185">Reference proteome</keyword>
<sequence>MPTPSDPPTATEEPLLPRLLASNALRANLSKHMVLNQMADSKVSIIITAASLVVTITLTQYQHLPLAATLLLVTASLLALLFSFFAIIPPLHASGATNLFYFRSFAELSEEEFRQQFLATLSDKNRLYDAYLHEIYFLGKHRLTRKYALIRNAMWCLLAGLGGAAAVVLLCSLP</sequence>
<evidence type="ECO:0000259" key="9">
    <source>
        <dbReference type="Pfam" id="PF18967"/>
    </source>
</evidence>
<name>A0A1G7F3Z7_9BACT</name>
<organism evidence="10 11">
    <name type="scientific">Desulfuromonas thiophila</name>
    <dbReference type="NCBI Taxonomy" id="57664"/>
    <lineage>
        <taxon>Bacteria</taxon>
        <taxon>Pseudomonadati</taxon>
        <taxon>Thermodesulfobacteriota</taxon>
        <taxon>Desulfuromonadia</taxon>
        <taxon>Desulfuromonadales</taxon>
        <taxon>Desulfuromonadaceae</taxon>
        <taxon>Desulfuromonas</taxon>
    </lineage>
</organism>
<dbReference type="Pfam" id="PF18967">
    <property type="entry name" value="PycTM"/>
    <property type="match status" value="1"/>
</dbReference>
<dbReference type="Proteomes" id="UP000243205">
    <property type="component" value="Unassembled WGS sequence"/>
</dbReference>
<protein>
    <recommendedName>
        <fullName evidence="9">Pycsar effector protein domain-containing protein</fullName>
    </recommendedName>
</protein>
<dbReference type="EMBL" id="FNAQ01000027">
    <property type="protein sequence ID" value="SDE70634.1"/>
    <property type="molecule type" value="Genomic_DNA"/>
</dbReference>
<evidence type="ECO:0000313" key="11">
    <source>
        <dbReference type="Proteomes" id="UP000243205"/>
    </source>
</evidence>
<evidence type="ECO:0000313" key="10">
    <source>
        <dbReference type="EMBL" id="SDE70634.1"/>
    </source>
</evidence>
<keyword evidence="5 8" id="KW-1133">Transmembrane helix</keyword>
<feature type="transmembrane region" description="Helical" evidence="8">
    <location>
        <begin position="43"/>
        <end position="61"/>
    </location>
</feature>
<evidence type="ECO:0000256" key="6">
    <source>
        <dbReference type="ARBA" id="ARBA00023118"/>
    </source>
</evidence>
<evidence type="ECO:0000256" key="3">
    <source>
        <dbReference type="ARBA" id="ARBA00022692"/>
    </source>
</evidence>
<evidence type="ECO:0000256" key="8">
    <source>
        <dbReference type="SAM" id="Phobius"/>
    </source>
</evidence>
<accession>A0A1G7F3Z7</accession>
<evidence type="ECO:0000256" key="2">
    <source>
        <dbReference type="ARBA" id="ARBA00022475"/>
    </source>
</evidence>
<keyword evidence="2" id="KW-1003">Cell membrane</keyword>
<keyword evidence="7 8" id="KW-0472">Membrane</keyword>
<dbReference type="GO" id="GO:0000166">
    <property type="term" value="F:nucleotide binding"/>
    <property type="evidence" value="ECO:0007669"/>
    <property type="project" value="UniProtKB-KW"/>
</dbReference>
<reference evidence="11" key="1">
    <citation type="submission" date="2016-10" db="EMBL/GenBank/DDBJ databases">
        <authorList>
            <person name="Varghese N."/>
            <person name="Submissions S."/>
        </authorList>
    </citation>
    <scope>NUCLEOTIDE SEQUENCE [LARGE SCALE GENOMIC DNA]</scope>
    <source>
        <strain evidence="11">DSM 8987</strain>
    </source>
</reference>
<dbReference type="RefSeq" id="WP_092080778.1">
    <property type="nucleotide sequence ID" value="NZ_CALFZY010000024.1"/>
</dbReference>
<feature type="domain" description="Pycsar effector protein" evidence="9">
    <location>
        <begin position="25"/>
        <end position="170"/>
    </location>
</feature>
<keyword evidence="3 8" id="KW-0812">Transmembrane</keyword>
<dbReference type="OrthoDB" id="5405890at2"/>
<evidence type="ECO:0000256" key="5">
    <source>
        <dbReference type="ARBA" id="ARBA00022989"/>
    </source>
</evidence>
<comment type="subcellular location">
    <subcellularLocation>
        <location evidence="1">Cell membrane</location>
    </subcellularLocation>
</comment>
<dbReference type="STRING" id="57664.SAMN05661003_1275"/>
<feature type="transmembrane region" description="Helical" evidence="8">
    <location>
        <begin position="149"/>
        <end position="170"/>
    </location>
</feature>
<feature type="transmembrane region" description="Helical" evidence="8">
    <location>
        <begin position="67"/>
        <end position="88"/>
    </location>
</feature>
<dbReference type="GO" id="GO:0005886">
    <property type="term" value="C:plasma membrane"/>
    <property type="evidence" value="ECO:0007669"/>
    <property type="project" value="UniProtKB-SubCell"/>
</dbReference>